<dbReference type="Pfam" id="PF01451">
    <property type="entry name" value="LMWPc"/>
    <property type="match status" value="1"/>
</dbReference>
<evidence type="ECO:0000256" key="5">
    <source>
        <dbReference type="PIRSR" id="PIRSR617867-1"/>
    </source>
</evidence>
<feature type="active site" description="Proton donor" evidence="5">
    <location>
        <position position="126"/>
    </location>
</feature>
<evidence type="ECO:0000256" key="4">
    <source>
        <dbReference type="ARBA" id="ARBA00022912"/>
    </source>
</evidence>
<dbReference type="Proteomes" id="UP000007383">
    <property type="component" value="Chromosome"/>
</dbReference>
<dbReference type="eggNOG" id="COG0394">
    <property type="taxonomic scope" value="Bacteria"/>
</dbReference>
<dbReference type="CDD" id="cd16343">
    <property type="entry name" value="LMWPTP"/>
    <property type="match status" value="1"/>
</dbReference>
<gene>
    <name evidence="7" type="ordered locus">Spiaf_2423</name>
</gene>
<comment type="similarity">
    <text evidence="1">Belongs to the low molecular weight phosphotyrosine protein phosphatase family.</text>
</comment>
<dbReference type="SMART" id="SM00226">
    <property type="entry name" value="LMWPc"/>
    <property type="match status" value="1"/>
</dbReference>
<dbReference type="EC" id="3.1.3.48" evidence="2"/>
<evidence type="ECO:0000313" key="8">
    <source>
        <dbReference type="Proteomes" id="UP000007383"/>
    </source>
</evidence>
<name>H9ULR1_SPIAZ</name>
<dbReference type="InterPro" id="IPR023485">
    <property type="entry name" value="Ptyr_pPase"/>
</dbReference>
<evidence type="ECO:0000256" key="3">
    <source>
        <dbReference type="ARBA" id="ARBA00022801"/>
    </source>
</evidence>
<dbReference type="Gene3D" id="3.40.50.2300">
    <property type="match status" value="1"/>
</dbReference>
<protein>
    <recommendedName>
        <fullName evidence="2">protein-tyrosine-phosphatase</fullName>
        <ecNumber evidence="2">3.1.3.48</ecNumber>
    </recommendedName>
</protein>
<dbReference type="SUPFAM" id="SSF52788">
    <property type="entry name" value="Phosphotyrosine protein phosphatases I"/>
    <property type="match status" value="1"/>
</dbReference>
<dbReference type="HOGENOM" id="CLU_071415_2_2_12"/>
<dbReference type="InterPro" id="IPR017867">
    <property type="entry name" value="Tyr_phospatase_low_mol_wt"/>
</dbReference>
<dbReference type="KEGG" id="sfc:Spiaf_2423"/>
<evidence type="ECO:0000256" key="1">
    <source>
        <dbReference type="ARBA" id="ARBA00011063"/>
    </source>
</evidence>
<feature type="active site" description="Nucleophile" evidence="5">
    <location>
        <position position="8"/>
    </location>
</feature>
<dbReference type="OrthoDB" id="9784339at2"/>
<dbReference type="RefSeq" id="WP_014456436.1">
    <property type="nucleotide sequence ID" value="NC_017098.1"/>
</dbReference>
<reference evidence="8" key="1">
    <citation type="journal article" date="2013" name="Stand. Genomic Sci.">
        <title>Complete genome sequence of the halophilic bacterium Spirochaeta africana type strain (Z-7692(T)) from the alkaline Lake Magadi in the East African Rift.</title>
        <authorList>
            <person name="Liolos K."/>
            <person name="Abt B."/>
            <person name="Scheuner C."/>
            <person name="Teshima H."/>
            <person name="Held B."/>
            <person name="Lapidus A."/>
            <person name="Nolan M."/>
            <person name="Lucas S."/>
            <person name="Deshpande S."/>
            <person name="Cheng J.F."/>
            <person name="Tapia R."/>
            <person name="Goodwin L.A."/>
            <person name="Pitluck S."/>
            <person name="Pagani I."/>
            <person name="Ivanova N."/>
            <person name="Mavromatis K."/>
            <person name="Mikhailova N."/>
            <person name="Huntemann M."/>
            <person name="Pati A."/>
            <person name="Chen A."/>
            <person name="Palaniappan K."/>
            <person name="Land M."/>
            <person name="Rohde M."/>
            <person name="Tindall B.J."/>
            <person name="Detter J.C."/>
            <person name="Goker M."/>
            <person name="Bristow J."/>
            <person name="Eisen J.A."/>
            <person name="Markowitz V."/>
            <person name="Hugenholtz P."/>
            <person name="Woyke T."/>
            <person name="Klenk H.P."/>
            <person name="Kyrpides N.C."/>
        </authorList>
    </citation>
    <scope>NUCLEOTIDE SEQUENCE</scope>
    <source>
        <strain evidence="8">ATCC 700263 / DSM 8902 / Z-7692</strain>
    </source>
</reference>
<feature type="active site" evidence="5">
    <location>
        <position position="14"/>
    </location>
</feature>
<sequence length="161" mass="18411">MKKIMFVCMGNICRSPIAQAVFEHKLKERELEAHYEAESSGTHGYHVGEDADARMRKTAAGHGVHFHHPAQKFLVSFLDQYHLVLAMDQGNYDDIRYAAAGHPNLNRLHKFRAFDPEGSEADDVPDPYYGGDQGFELVYQMVDRTCDALIDYLEKLRQQTH</sequence>
<evidence type="ECO:0000259" key="6">
    <source>
        <dbReference type="SMART" id="SM00226"/>
    </source>
</evidence>
<accession>H9ULR1</accession>
<feature type="domain" description="Phosphotyrosine protein phosphatase I" evidence="6">
    <location>
        <begin position="2"/>
        <end position="152"/>
    </location>
</feature>
<proteinExistence type="inferred from homology"/>
<dbReference type="PANTHER" id="PTHR11717:SF7">
    <property type="entry name" value="LOW MOLECULAR WEIGHT PHOSPHOTYROSINE PROTEIN PHOSPHATASE"/>
    <property type="match status" value="1"/>
</dbReference>
<dbReference type="PANTHER" id="PTHR11717">
    <property type="entry name" value="LOW MOLECULAR WEIGHT PROTEIN TYROSINE PHOSPHATASE"/>
    <property type="match status" value="1"/>
</dbReference>
<dbReference type="EMBL" id="CP003282">
    <property type="protein sequence ID" value="AFG38454.1"/>
    <property type="molecule type" value="Genomic_DNA"/>
</dbReference>
<keyword evidence="8" id="KW-1185">Reference proteome</keyword>
<evidence type="ECO:0000313" key="7">
    <source>
        <dbReference type="EMBL" id="AFG38454.1"/>
    </source>
</evidence>
<organism evidence="7 8">
    <name type="scientific">Spirochaeta africana (strain ATCC 700263 / DSM 8902 / Z-7692)</name>
    <dbReference type="NCBI Taxonomy" id="889378"/>
    <lineage>
        <taxon>Bacteria</taxon>
        <taxon>Pseudomonadati</taxon>
        <taxon>Spirochaetota</taxon>
        <taxon>Spirochaetia</taxon>
        <taxon>Spirochaetales</taxon>
        <taxon>Spirochaetaceae</taxon>
        <taxon>Spirochaeta</taxon>
    </lineage>
</organism>
<dbReference type="InterPro" id="IPR036196">
    <property type="entry name" value="Ptyr_pPase_sf"/>
</dbReference>
<dbReference type="PATRIC" id="fig|889378.3.peg.2399"/>
<dbReference type="STRING" id="889378.Spiaf_2423"/>
<dbReference type="PRINTS" id="PR00719">
    <property type="entry name" value="LMWPTPASE"/>
</dbReference>
<keyword evidence="3" id="KW-0378">Hydrolase</keyword>
<keyword evidence="4" id="KW-0904">Protein phosphatase</keyword>
<dbReference type="GO" id="GO:0004725">
    <property type="term" value="F:protein tyrosine phosphatase activity"/>
    <property type="evidence" value="ECO:0007669"/>
    <property type="project" value="UniProtKB-EC"/>
</dbReference>
<dbReference type="AlphaFoldDB" id="H9ULR1"/>
<dbReference type="InterPro" id="IPR050438">
    <property type="entry name" value="LMW_PTPase"/>
</dbReference>
<evidence type="ECO:0000256" key="2">
    <source>
        <dbReference type="ARBA" id="ARBA00013064"/>
    </source>
</evidence>